<sequence length="322" mass="35556">MMGRSSLFLFLLAALAFIHDTHGLPTNQEGSGSGSKTSVPLDLEAAESRTDPVSSAPQDEVAMETRTENEKENVHEGDLSAGESEDSPNYEVELMTGDEADDEEESYGDVEDETAGDARPEGQHLFPSFSALFPPLGHSRPSSFFTEPPPPPPPPRTYQTESFHRSYYSSPDDSERVLGSGNFGVIRGGTYYSGSNDEIPFIRGPNSHSRPYRRPNPLPQYRHGGDFFAGFKDFADITTPAKPSYSQIYVVYANRNSTKENDNIVGRPKNIRELLEADSEEITKSKSKKKLNQFKEKTAALEASKKYRGLSKDFGEPLLALS</sequence>
<dbReference type="EMBL" id="KY031245">
    <property type="protein sequence ID" value="ATU82996.1"/>
    <property type="molecule type" value="mRNA"/>
</dbReference>
<proteinExistence type="evidence at transcript level"/>
<accession>A0A2K8JME0</accession>
<name>A0A2K8JME0_PRIPG</name>
<feature type="compositionally biased region" description="Polar residues" evidence="1">
    <location>
        <begin position="24"/>
        <end position="38"/>
    </location>
</feature>
<evidence type="ECO:0000313" key="3">
    <source>
        <dbReference type="EMBL" id="ATU82996.1"/>
    </source>
</evidence>
<dbReference type="AlphaFoldDB" id="A0A2K8JME0"/>
<evidence type="ECO:0000256" key="1">
    <source>
        <dbReference type="SAM" id="MobiDB-lite"/>
    </source>
</evidence>
<organism evidence="3">
    <name type="scientific">Pristhesancus plagipennis</name>
    <name type="common">Common assassin bug</name>
    <dbReference type="NCBI Taxonomy" id="1955184"/>
    <lineage>
        <taxon>Eukaryota</taxon>
        <taxon>Metazoa</taxon>
        <taxon>Ecdysozoa</taxon>
        <taxon>Arthropoda</taxon>
        <taxon>Hexapoda</taxon>
        <taxon>Insecta</taxon>
        <taxon>Pterygota</taxon>
        <taxon>Neoptera</taxon>
        <taxon>Paraneoptera</taxon>
        <taxon>Hemiptera</taxon>
        <taxon>Heteroptera</taxon>
        <taxon>Panheteroptera</taxon>
        <taxon>Cimicomorpha</taxon>
        <taxon>Reduviidae</taxon>
        <taxon>Harpactorinae</taxon>
        <taxon>Harpactorini</taxon>
        <taxon>Pristhesancus</taxon>
    </lineage>
</organism>
<feature type="compositionally biased region" description="Acidic residues" evidence="1">
    <location>
        <begin position="96"/>
        <end position="115"/>
    </location>
</feature>
<evidence type="ECO:0000256" key="2">
    <source>
        <dbReference type="SAM" id="SignalP"/>
    </source>
</evidence>
<reference evidence="3" key="1">
    <citation type="submission" date="2016-10" db="EMBL/GenBank/DDBJ databases">
        <title>The assassin bug Pristhesancus plagipennis produces two different types of venom.</title>
        <authorList>
            <person name="Walker A.A."/>
            <person name="Herzig V."/>
            <person name="Jin J."/>
            <person name="Fry B.G."/>
            <person name="King G.F."/>
        </authorList>
    </citation>
    <scope>NUCLEOTIDE SEQUENCE</scope>
    <source>
        <tissue evidence="3">Venom/labial glands</tissue>
    </source>
</reference>
<feature type="region of interest" description="Disordered" evidence="1">
    <location>
        <begin position="195"/>
        <end position="219"/>
    </location>
</feature>
<feature type="region of interest" description="Disordered" evidence="1">
    <location>
        <begin position="24"/>
        <end position="181"/>
    </location>
</feature>
<feature type="chain" id="PRO_5014985340" evidence="2">
    <location>
        <begin position="24"/>
        <end position="322"/>
    </location>
</feature>
<feature type="compositionally biased region" description="Basic and acidic residues" evidence="1">
    <location>
        <begin position="63"/>
        <end position="78"/>
    </location>
</feature>
<feature type="signal peptide" evidence="2">
    <location>
        <begin position="1"/>
        <end position="23"/>
    </location>
</feature>
<protein>
    <submittedName>
        <fullName evidence="3">Uncharacterized protein</fullName>
    </submittedName>
</protein>
<feature type="compositionally biased region" description="Pro residues" evidence="1">
    <location>
        <begin position="147"/>
        <end position="156"/>
    </location>
</feature>
<keyword evidence="2" id="KW-0732">Signal</keyword>
<feature type="compositionally biased region" description="Polar residues" evidence="1">
    <location>
        <begin position="157"/>
        <end position="171"/>
    </location>
</feature>